<evidence type="ECO:0000256" key="1">
    <source>
        <dbReference type="ARBA" id="ARBA00004442"/>
    </source>
</evidence>
<gene>
    <name evidence="8" type="ORF">CSSPJE1EN1_LOCUS27402</name>
</gene>
<feature type="compositionally biased region" description="Low complexity" evidence="7">
    <location>
        <begin position="331"/>
        <end position="343"/>
    </location>
</feature>
<keyword evidence="9" id="KW-1185">Reference proteome</keyword>
<feature type="region of interest" description="Disordered" evidence="7">
    <location>
        <begin position="321"/>
        <end position="343"/>
    </location>
</feature>
<dbReference type="InterPro" id="IPR003423">
    <property type="entry name" value="OMP_efflux"/>
</dbReference>
<protein>
    <recommendedName>
        <fullName evidence="10">TolC family protein</fullName>
    </recommendedName>
</protein>
<dbReference type="PANTHER" id="PTHR30026">
    <property type="entry name" value="OUTER MEMBRANE PROTEIN TOLC"/>
    <property type="match status" value="1"/>
</dbReference>
<comment type="caution">
    <text evidence="8">The sequence shown here is derived from an EMBL/GenBank/DDBJ whole genome shotgun (WGS) entry which is preliminary data.</text>
</comment>
<dbReference type="Proteomes" id="UP001497444">
    <property type="component" value="Unassembled WGS sequence"/>
</dbReference>
<reference evidence="8" key="1">
    <citation type="submission" date="2024-02" db="EMBL/GenBank/DDBJ databases">
        <authorList>
            <consortium name="ELIXIR-Norway"/>
            <consortium name="Elixir Norway"/>
        </authorList>
    </citation>
    <scope>NUCLEOTIDE SEQUENCE</scope>
</reference>
<evidence type="ECO:0000256" key="2">
    <source>
        <dbReference type="ARBA" id="ARBA00022448"/>
    </source>
</evidence>
<keyword evidence="4" id="KW-0812">Transmembrane</keyword>
<dbReference type="SUPFAM" id="SSF56954">
    <property type="entry name" value="Outer membrane efflux proteins (OEP)"/>
    <property type="match status" value="2"/>
</dbReference>
<name>A0ABP0VC99_9BRYO</name>
<keyword evidence="6" id="KW-0998">Cell outer membrane</keyword>
<evidence type="ECO:0000256" key="4">
    <source>
        <dbReference type="ARBA" id="ARBA00022692"/>
    </source>
</evidence>
<feature type="compositionally biased region" description="Polar residues" evidence="7">
    <location>
        <begin position="321"/>
        <end position="330"/>
    </location>
</feature>
<dbReference type="PANTHER" id="PTHR30026:SF20">
    <property type="entry name" value="OUTER MEMBRANE PROTEIN TOLC"/>
    <property type="match status" value="1"/>
</dbReference>
<evidence type="ECO:0000256" key="5">
    <source>
        <dbReference type="ARBA" id="ARBA00023136"/>
    </source>
</evidence>
<sequence>MHSFDALRNETSITQEISLRDAINYVLDQGMQIKVSRESMNYQHLLTLSGIAGFLPTYSTQFNLGYANVYNDRTTSLSRTFLTGVSFPVFQGGAVLYSLLAQRYRERAWREAYKATVGDVFLDVYQKYTNLILQRVLCQTLGKAVEADEQQLDYAKSRFKNDVGTRYEIMQVEALLSTDKQAFLQQAVAMRQAGLALNLALNYPLSINLVPVEQTLSEAPLFDSKVQLRTVLQDTLNFNPGLRQYEYFRLAASRNIQVQSASLYPSVSLFALYEINDATVSPAANGAALGGAATASIDSFLDGTFAGRVSNNALGQQYTFSPTAGSTSTQGANTAPSATPAAAGGTPIAQIQSGSLVSSGAVAPSIFGGGTGTSTGSNQNGSLQAPAGIFPGVFRESQIGFSVAWSLPSFGLQTAANINAARTLARQALMQCNQEISIVVQQVRSDHLGYLAARDAIDKAAYTTAATKESLTYAKARLAQGVATELDLVHAQHDYIAALTAQAQAIVASNVAQAQMLHDMGMISASTLTDGYRPGTFERQRPTGVKRWF</sequence>
<evidence type="ECO:0000256" key="3">
    <source>
        <dbReference type="ARBA" id="ARBA00022452"/>
    </source>
</evidence>
<evidence type="ECO:0000313" key="8">
    <source>
        <dbReference type="EMBL" id="CAK9252024.1"/>
    </source>
</evidence>
<evidence type="ECO:0008006" key="10">
    <source>
        <dbReference type="Google" id="ProtNLM"/>
    </source>
</evidence>
<dbReference type="EMBL" id="CAXAQS010000542">
    <property type="protein sequence ID" value="CAK9252024.1"/>
    <property type="molecule type" value="Genomic_DNA"/>
</dbReference>
<organism evidence="8 9">
    <name type="scientific">Sphagnum jensenii</name>
    <dbReference type="NCBI Taxonomy" id="128206"/>
    <lineage>
        <taxon>Eukaryota</taxon>
        <taxon>Viridiplantae</taxon>
        <taxon>Streptophyta</taxon>
        <taxon>Embryophyta</taxon>
        <taxon>Bryophyta</taxon>
        <taxon>Sphagnophytina</taxon>
        <taxon>Sphagnopsida</taxon>
        <taxon>Sphagnales</taxon>
        <taxon>Sphagnaceae</taxon>
        <taxon>Sphagnum</taxon>
    </lineage>
</organism>
<keyword evidence="5" id="KW-0472">Membrane</keyword>
<proteinExistence type="predicted"/>
<comment type="subcellular location">
    <subcellularLocation>
        <location evidence="1">Cell outer membrane</location>
    </subcellularLocation>
</comment>
<evidence type="ECO:0000313" key="9">
    <source>
        <dbReference type="Proteomes" id="UP001497444"/>
    </source>
</evidence>
<dbReference type="Pfam" id="PF02321">
    <property type="entry name" value="OEP"/>
    <property type="match status" value="2"/>
</dbReference>
<accession>A0ABP0VC99</accession>
<evidence type="ECO:0000256" key="7">
    <source>
        <dbReference type="SAM" id="MobiDB-lite"/>
    </source>
</evidence>
<keyword evidence="2" id="KW-0813">Transport</keyword>
<evidence type="ECO:0000256" key="6">
    <source>
        <dbReference type="ARBA" id="ARBA00023237"/>
    </source>
</evidence>
<dbReference type="InterPro" id="IPR051906">
    <property type="entry name" value="TolC-like"/>
</dbReference>
<dbReference type="Gene3D" id="1.20.1600.10">
    <property type="entry name" value="Outer membrane efflux proteins (OEP)"/>
    <property type="match status" value="2"/>
</dbReference>
<keyword evidence="3" id="KW-1134">Transmembrane beta strand</keyword>